<keyword evidence="2" id="KW-0472">Membrane</keyword>
<dbReference type="RefSeq" id="XP_003059097.1">
    <property type="nucleotide sequence ID" value="XM_003059051.1"/>
</dbReference>
<dbReference type="OMA" id="TYEVWHH"/>
<dbReference type="EMBL" id="GG663740">
    <property type="protein sequence ID" value="EEH56229.1"/>
    <property type="molecule type" value="Genomic_DNA"/>
</dbReference>
<protein>
    <submittedName>
        <fullName evidence="3">Predicted protein</fullName>
    </submittedName>
</protein>
<dbReference type="AlphaFoldDB" id="C1MTX7"/>
<evidence type="ECO:0000313" key="3">
    <source>
        <dbReference type="EMBL" id="EEH56229.1"/>
    </source>
</evidence>
<evidence type="ECO:0000313" key="4">
    <source>
        <dbReference type="Proteomes" id="UP000001876"/>
    </source>
</evidence>
<feature type="region of interest" description="Disordered" evidence="1">
    <location>
        <begin position="117"/>
        <end position="140"/>
    </location>
</feature>
<name>C1MTX7_MICPC</name>
<accession>C1MTX7</accession>
<evidence type="ECO:0000256" key="1">
    <source>
        <dbReference type="SAM" id="MobiDB-lite"/>
    </source>
</evidence>
<gene>
    <name evidence="3" type="ORF">MICPUCDRAFT_58592</name>
</gene>
<dbReference type="Proteomes" id="UP000001876">
    <property type="component" value="Unassembled WGS sequence"/>
</dbReference>
<feature type="transmembrane region" description="Helical" evidence="2">
    <location>
        <begin position="362"/>
        <end position="385"/>
    </location>
</feature>
<dbReference type="OrthoDB" id="10601099at2759"/>
<organism evidence="4">
    <name type="scientific">Micromonas pusilla (strain CCMP1545)</name>
    <name type="common">Picoplanktonic green alga</name>
    <dbReference type="NCBI Taxonomy" id="564608"/>
    <lineage>
        <taxon>Eukaryota</taxon>
        <taxon>Viridiplantae</taxon>
        <taxon>Chlorophyta</taxon>
        <taxon>Mamiellophyceae</taxon>
        <taxon>Mamiellales</taxon>
        <taxon>Mamiellaceae</taxon>
        <taxon>Micromonas</taxon>
    </lineage>
</organism>
<keyword evidence="4" id="KW-1185">Reference proteome</keyword>
<keyword evidence="2" id="KW-1133">Transmembrane helix</keyword>
<sequence length="404" mass="42747">MSSSEYENLIRVVRTDADARRRLVLKACFLAALAEHAPAVVKHPTREKKWRKGDLDAIAAGTLARVKNDGPRSELHCVVGVDDFNANLRYAKGSLVYLRAETKPPLRVLLYASLPPPTRAETPPPTVASGGGANDAAEREKRAAAANAAAANGVKIVDAGAATEETLALIVAALSSEPPPSTAEAGEEKIATWASSKARDALTFAHGAFWHVVHDQHVFGAAVRATGAGGGEDNDNAKGGGVSTDADPGLRVVARRGKHAFTIWHHNATPRTYLQIAIASVEWMSVFKSARFMFVFVVAVYGVWYNKFCAEDEVNGGARAATWNEIRKNTGTAGWEEFVNNSPLSALDGAIAHWGCKAGPSLAPAAVLVLMGMAASGSGFMNSIGRAAAMRMKRRSAAAAKKRA</sequence>
<feature type="compositionally biased region" description="Pro residues" evidence="1">
    <location>
        <begin position="117"/>
        <end position="126"/>
    </location>
</feature>
<reference evidence="3 4" key="1">
    <citation type="journal article" date="2009" name="Science">
        <title>Green evolution and dynamic adaptations revealed by genomes of the marine picoeukaryotes Micromonas.</title>
        <authorList>
            <person name="Worden A.Z."/>
            <person name="Lee J.H."/>
            <person name="Mock T."/>
            <person name="Rouze P."/>
            <person name="Simmons M.P."/>
            <person name="Aerts A.L."/>
            <person name="Allen A.E."/>
            <person name="Cuvelier M.L."/>
            <person name="Derelle E."/>
            <person name="Everett M.V."/>
            <person name="Foulon E."/>
            <person name="Grimwood J."/>
            <person name="Gundlach H."/>
            <person name="Henrissat B."/>
            <person name="Napoli C."/>
            <person name="McDonald S.M."/>
            <person name="Parker M.S."/>
            <person name="Rombauts S."/>
            <person name="Salamov A."/>
            <person name="Von Dassow P."/>
            <person name="Badger J.H."/>
            <person name="Coutinho P.M."/>
            <person name="Demir E."/>
            <person name="Dubchak I."/>
            <person name="Gentemann C."/>
            <person name="Eikrem W."/>
            <person name="Gready J.E."/>
            <person name="John U."/>
            <person name="Lanier W."/>
            <person name="Lindquist E.A."/>
            <person name="Lucas S."/>
            <person name="Mayer K.F."/>
            <person name="Moreau H."/>
            <person name="Not F."/>
            <person name="Otillar R."/>
            <person name="Panaud O."/>
            <person name="Pangilinan J."/>
            <person name="Paulsen I."/>
            <person name="Piegu B."/>
            <person name="Poliakov A."/>
            <person name="Robbens S."/>
            <person name="Schmutz J."/>
            <person name="Toulza E."/>
            <person name="Wyss T."/>
            <person name="Zelensky A."/>
            <person name="Zhou K."/>
            <person name="Armbrust E.V."/>
            <person name="Bhattacharya D."/>
            <person name="Goodenough U.W."/>
            <person name="Van de Peer Y."/>
            <person name="Grigoriev I.V."/>
        </authorList>
    </citation>
    <scope>NUCLEOTIDE SEQUENCE [LARGE SCALE GENOMIC DNA]</scope>
    <source>
        <strain evidence="3 4">CCMP1545</strain>
    </source>
</reference>
<keyword evidence="2" id="KW-0812">Transmembrane</keyword>
<dbReference type="GeneID" id="9684839"/>
<proteinExistence type="predicted"/>
<evidence type="ECO:0000256" key="2">
    <source>
        <dbReference type="SAM" id="Phobius"/>
    </source>
</evidence>
<dbReference type="KEGG" id="mpp:MICPUCDRAFT_58592"/>